<dbReference type="GO" id="GO:0005886">
    <property type="term" value="C:plasma membrane"/>
    <property type="evidence" value="ECO:0007669"/>
    <property type="project" value="UniProtKB-SubCell"/>
</dbReference>
<dbReference type="CDD" id="cd16922">
    <property type="entry name" value="HATPase_EvgS-ArcB-TorS-like"/>
    <property type="match status" value="1"/>
</dbReference>
<dbReference type="NCBIfam" id="TIGR00229">
    <property type="entry name" value="sensory_box"/>
    <property type="match status" value="2"/>
</dbReference>
<dbReference type="PROSITE" id="PS50109">
    <property type="entry name" value="HIS_KIN"/>
    <property type="match status" value="1"/>
</dbReference>
<feature type="domain" description="PAC" evidence="21">
    <location>
        <begin position="415"/>
        <end position="469"/>
    </location>
</feature>
<dbReference type="SUPFAM" id="SSF47384">
    <property type="entry name" value="Homodimeric domain of signal transducing histidine kinase"/>
    <property type="match status" value="1"/>
</dbReference>
<dbReference type="InterPro" id="IPR013767">
    <property type="entry name" value="PAS_fold"/>
</dbReference>
<feature type="domain" description="HPt" evidence="23">
    <location>
        <begin position="1191"/>
        <end position="1291"/>
    </location>
</feature>
<dbReference type="OrthoDB" id="6110612at2"/>
<dbReference type="Gene3D" id="3.30.450.20">
    <property type="entry name" value="PAS domain"/>
    <property type="match status" value="3"/>
</dbReference>
<feature type="domain" description="PAS" evidence="20">
    <location>
        <begin position="343"/>
        <end position="413"/>
    </location>
</feature>
<dbReference type="InterPro" id="IPR011006">
    <property type="entry name" value="CheY-like_superfamily"/>
</dbReference>
<dbReference type="InterPro" id="IPR006189">
    <property type="entry name" value="CHASE_dom"/>
</dbReference>
<evidence type="ECO:0000256" key="13">
    <source>
        <dbReference type="ARBA" id="ARBA00023136"/>
    </source>
</evidence>
<evidence type="ECO:0000259" key="21">
    <source>
        <dbReference type="PROSITE" id="PS50113"/>
    </source>
</evidence>
<dbReference type="InterPro" id="IPR001610">
    <property type="entry name" value="PAC"/>
</dbReference>
<evidence type="ECO:0000256" key="1">
    <source>
        <dbReference type="ARBA" id="ARBA00000085"/>
    </source>
</evidence>
<dbReference type="CDD" id="cd00130">
    <property type="entry name" value="PAS"/>
    <property type="match status" value="3"/>
</dbReference>
<dbReference type="InterPro" id="IPR001789">
    <property type="entry name" value="Sig_transdc_resp-reg_receiver"/>
</dbReference>
<keyword evidence="10" id="KW-0067">ATP-binding</keyword>
<keyword evidence="8" id="KW-0547">Nucleotide-binding</keyword>
<evidence type="ECO:0000259" key="20">
    <source>
        <dbReference type="PROSITE" id="PS50112"/>
    </source>
</evidence>
<reference evidence="24 25" key="1">
    <citation type="submission" date="2018-08" db="EMBL/GenBank/DDBJ databases">
        <title>Genomic Encyclopedia of Type Strains, Phase III (KMG-III): the genomes of soil and plant-associated and newly described type strains.</title>
        <authorList>
            <person name="Whitman W."/>
        </authorList>
    </citation>
    <scope>NUCLEOTIDE SEQUENCE [LARGE SCALE GENOMIC DNA]</scope>
    <source>
        <strain evidence="24 25">CECT 7375</strain>
    </source>
</reference>
<dbReference type="GO" id="GO:0000155">
    <property type="term" value="F:phosphorelay sensor kinase activity"/>
    <property type="evidence" value="ECO:0007669"/>
    <property type="project" value="InterPro"/>
</dbReference>
<dbReference type="InterPro" id="IPR035965">
    <property type="entry name" value="PAS-like_dom_sf"/>
</dbReference>
<dbReference type="InterPro" id="IPR008207">
    <property type="entry name" value="Sig_transdc_His_kin_Hpt_dom"/>
</dbReference>
<evidence type="ECO:0000259" key="19">
    <source>
        <dbReference type="PROSITE" id="PS50110"/>
    </source>
</evidence>
<dbReference type="SMART" id="SM00388">
    <property type="entry name" value="HisKA"/>
    <property type="match status" value="1"/>
</dbReference>
<dbReference type="InterPro" id="IPR000014">
    <property type="entry name" value="PAS"/>
</dbReference>
<dbReference type="GO" id="GO:0005524">
    <property type="term" value="F:ATP binding"/>
    <property type="evidence" value="ECO:0007669"/>
    <property type="project" value="UniProtKB-KW"/>
</dbReference>
<dbReference type="InterPro" id="IPR036890">
    <property type="entry name" value="HATPase_C_sf"/>
</dbReference>
<evidence type="ECO:0000256" key="14">
    <source>
        <dbReference type="ARBA" id="ARBA00064003"/>
    </source>
</evidence>
<evidence type="ECO:0000256" key="12">
    <source>
        <dbReference type="ARBA" id="ARBA00023012"/>
    </source>
</evidence>
<dbReference type="Gene3D" id="3.40.50.2300">
    <property type="match status" value="1"/>
</dbReference>
<keyword evidence="5 17" id="KW-0597">Phosphoprotein</keyword>
<feature type="domain" description="PAC" evidence="21">
    <location>
        <begin position="578"/>
        <end position="630"/>
    </location>
</feature>
<comment type="subcellular location">
    <subcellularLocation>
        <location evidence="2">Cell membrane</location>
        <topology evidence="2">Multi-pass membrane protein</topology>
    </subcellularLocation>
</comment>
<proteinExistence type="predicted"/>
<dbReference type="Gene3D" id="2.10.70.100">
    <property type="match status" value="1"/>
</dbReference>
<keyword evidence="6" id="KW-0808">Transferase</keyword>
<dbReference type="Proteomes" id="UP000256542">
    <property type="component" value="Unassembled WGS sequence"/>
</dbReference>
<keyword evidence="11" id="KW-1133">Transmembrane helix</keyword>
<dbReference type="PANTHER" id="PTHR45339:SF1">
    <property type="entry name" value="HYBRID SIGNAL TRANSDUCTION HISTIDINE KINASE J"/>
    <property type="match status" value="1"/>
</dbReference>
<evidence type="ECO:0000313" key="25">
    <source>
        <dbReference type="Proteomes" id="UP000256542"/>
    </source>
</evidence>
<dbReference type="InterPro" id="IPR003661">
    <property type="entry name" value="HisK_dim/P_dom"/>
</dbReference>
<dbReference type="EC" id="2.7.13.3" evidence="3"/>
<dbReference type="SMART" id="SM00086">
    <property type="entry name" value="PAC"/>
    <property type="match status" value="3"/>
</dbReference>
<dbReference type="CDD" id="cd17546">
    <property type="entry name" value="REC_hyHK_CKI1_RcsC-like"/>
    <property type="match status" value="1"/>
</dbReference>
<evidence type="ECO:0000259" key="23">
    <source>
        <dbReference type="PROSITE" id="PS50894"/>
    </source>
</evidence>
<dbReference type="FunFam" id="1.10.287.130:FF:000002">
    <property type="entry name" value="Two-component osmosensing histidine kinase"/>
    <property type="match status" value="1"/>
</dbReference>
<evidence type="ECO:0000256" key="15">
    <source>
        <dbReference type="ARBA" id="ARBA00068150"/>
    </source>
</evidence>
<evidence type="ECO:0000259" key="22">
    <source>
        <dbReference type="PROSITE" id="PS50839"/>
    </source>
</evidence>
<evidence type="ECO:0000313" key="24">
    <source>
        <dbReference type="EMBL" id="REG86705.1"/>
    </source>
</evidence>
<dbReference type="InterPro" id="IPR003594">
    <property type="entry name" value="HATPase_dom"/>
</dbReference>
<feature type="domain" description="PAC" evidence="21">
    <location>
        <begin position="708"/>
        <end position="760"/>
    </location>
</feature>
<dbReference type="Pfam" id="PF00989">
    <property type="entry name" value="PAS"/>
    <property type="match status" value="1"/>
</dbReference>
<feature type="domain" description="Histidine kinase" evidence="18">
    <location>
        <begin position="778"/>
        <end position="999"/>
    </location>
</feature>
<evidence type="ECO:0000256" key="3">
    <source>
        <dbReference type="ARBA" id="ARBA00012438"/>
    </source>
</evidence>
<dbReference type="Gene3D" id="3.30.450.350">
    <property type="entry name" value="CHASE domain"/>
    <property type="match status" value="1"/>
</dbReference>
<organism evidence="24 25">
    <name type="scientific">Marinomonas pollencensis</name>
    <dbReference type="NCBI Taxonomy" id="491954"/>
    <lineage>
        <taxon>Bacteria</taxon>
        <taxon>Pseudomonadati</taxon>
        <taxon>Pseudomonadota</taxon>
        <taxon>Gammaproteobacteria</taxon>
        <taxon>Oceanospirillales</taxon>
        <taxon>Oceanospirillaceae</taxon>
        <taxon>Marinomonas</taxon>
    </lineage>
</organism>
<keyword evidence="4" id="KW-1003">Cell membrane</keyword>
<dbReference type="SUPFAM" id="SSF52172">
    <property type="entry name" value="CheY-like"/>
    <property type="match status" value="1"/>
</dbReference>
<dbReference type="PRINTS" id="PR00344">
    <property type="entry name" value="BCTRLSENSOR"/>
</dbReference>
<evidence type="ECO:0000256" key="9">
    <source>
        <dbReference type="ARBA" id="ARBA00022777"/>
    </source>
</evidence>
<dbReference type="CDD" id="cd00082">
    <property type="entry name" value="HisKA"/>
    <property type="match status" value="1"/>
</dbReference>
<dbReference type="PANTHER" id="PTHR45339">
    <property type="entry name" value="HYBRID SIGNAL TRANSDUCTION HISTIDINE KINASE J"/>
    <property type="match status" value="1"/>
</dbReference>
<dbReference type="Gene3D" id="1.20.120.160">
    <property type="entry name" value="HPT domain"/>
    <property type="match status" value="1"/>
</dbReference>
<evidence type="ECO:0000256" key="7">
    <source>
        <dbReference type="ARBA" id="ARBA00022692"/>
    </source>
</evidence>
<dbReference type="RefSeq" id="WP_115895956.1">
    <property type="nucleotide sequence ID" value="NZ_QUNG01000001.1"/>
</dbReference>
<dbReference type="PROSITE" id="PS50113">
    <property type="entry name" value="PAC"/>
    <property type="match status" value="3"/>
</dbReference>
<evidence type="ECO:0000259" key="18">
    <source>
        <dbReference type="PROSITE" id="PS50109"/>
    </source>
</evidence>
<dbReference type="InterPro" id="IPR013655">
    <property type="entry name" value="PAS_fold_3"/>
</dbReference>
<feature type="modified residue" description="4-aspartylphosphate" evidence="17">
    <location>
        <position position="1080"/>
    </location>
</feature>
<dbReference type="InterPro" id="IPR036641">
    <property type="entry name" value="HPT_dom_sf"/>
</dbReference>
<dbReference type="InterPro" id="IPR036097">
    <property type="entry name" value="HisK_dim/P_sf"/>
</dbReference>
<dbReference type="Gene3D" id="3.30.565.10">
    <property type="entry name" value="Histidine kinase-like ATPase, C-terminal domain"/>
    <property type="match status" value="1"/>
</dbReference>
<dbReference type="Pfam" id="PF00072">
    <property type="entry name" value="Response_reg"/>
    <property type="match status" value="1"/>
</dbReference>
<dbReference type="GO" id="GO:0006355">
    <property type="term" value="P:regulation of DNA-templated transcription"/>
    <property type="evidence" value="ECO:0007669"/>
    <property type="project" value="InterPro"/>
</dbReference>
<dbReference type="Pfam" id="PF13426">
    <property type="entry name" value="PAS_9"/>
    <property type="match status" value="1"/>
</dbReference>
<dbReference type="InterPro" id="IPR000700">
    <property type="entry name" value="PAS-assoc_C"/>
</dbReference>
<sequence length="1295" mass="144697">MKKWKFLYSINSQWVLATLLVGLCLTILVTEQIKTNNEVFITKAVQQASDQAVKTVNDRIRLYQYGLRGARGAILTAGEYSLSRRVFMRYSLSRDTDQEFPGARGFGFIRRVQPFEVDRFVARAQQDGWLDFHIKELAPNSGERYVIQYIEPVARNLQAVGLDIASEVNRRSAAKAAIETGKVHLTGPITLVQATGNPQQSFLILMPIYNSGSVPSTLQDRQDRAFGWSYAPLLMQEVMADLGLDTNQVHLELFDITDPGKRERFYNSDFSQPHGLYRQTKVLSIYGRSWESQFSVYPSFIENLNLPKPRDIFAIGVLISFLSAALLGVFGVSRQHRKEVISQQAKIAAIVESSSDGIIGITLEGIITSWNQGAEKIFGYPQSEVLGESVYQLLIPEAFYKEERKLFERIKKGEEVSHFDTLRKVKGGGKVAVSVAISPIYGSSGYVVGASKSIRDISLQKAAEAKIHELNSTLETQVKERTSELQKLNLVLNDVLNASSEIAIIATDINGTISLFNSGAQRMLKYTADEVVGHLTPVHFHLPEELAQLRDSLSDNIQETIDSDSASLFYHALHQESDSREWTYIDKYGKQLDVSVVITPMHDNKGAVIGFLNMAIDITKQKKANAEIVSVRDQLLMAANVAQLGIWTWNVKTDELEWNDMMFQIYQQPLSLNQEGLMYQHWVERLHIDDKIFFEEVLQEAIVGGGKIDHMFRIVLPEQRVRYIQARAYMERDRQGNVIAVTGINRDITQEYELETWLRRAKEEADAASLSKSEFLANMSHEIRTPMNAVLGMLQLVQRTALDSQQEDYITKAHVAATSLLSLINDILDYSKVDAGKLEIEHAPFEMKKLISQLDTLLSGLVINKNVTLRYEIDNNIPDYLVGDHLRLLQVLTNLCSNALKFTLEGSVDIVISQISARADAAYLQFSVRDTGIGIDISQKESIFEVFSQAESSTARRFGGSGLGLVISRRLVRLMGGELMVESVLGEGSHFYFSLALPKVDEKESKAIHQRLSAVASLVGTHRLQGMSLLVVEDNALNRQVAKELLEAEGARVTMAEGGEEGVAMLDEAGAKAFDLVLMDMQMPNVDGLEATRRIRRDVRFTQLPIVAMTANVSKADQAACLHAGMNDHLGKPLDIELMIAVIRKNVGCLGAENPPELHLQETPNEPSCQTVETQDRVEDSRSILTRFAENRELYQSLRDSFLQETEGLLNTFELALAEGDVTQLQKISHTLKGSTGTMGLKACSDEIAQVEAELKKSTNDNVLEKITVTLDLAEYRQQVKEDLEKVLLELSSCA</sequence>
<feature type="domain" description="Response regulatory" evidence="19">
    <location>
        <begin position="1028"/>
        <end position="1147"/>
    </location>
</feature>
<dbReference type="Pfam" id="PF03924">
    <property type="entry name" value="CHASE"/>
    <property type="match status" value="1"/>
</dbReference>
<evidence type="ECO:0000256" key="16">
    <source>
        <dbReference type="PROSITE-ProRule" id="PRU00110"/>
    </source>
</evidence>
<dbReference type="SUPFAM" id="SSF55785">
    <property type="entry name" value="PYP-like sensor domain (PAS domain)"/>
    <property type="match status" value="3"/>
</dbReference>
<dbReference type="CDD" id="cd00088">
    <property type="entry name" value="HPT"/>
    <property type="match status" value="1"/>
</dbReference>
<dbReference type="InterPro" id="IPR042240">
    <property type="entry name" value="CHASE_sf"/>
</dbReference>
<evidence type="ECO:0000256" key="4">
    <source>
        <dbReference type="ARBA" id="ARBA00022475"/>
    </source>
</evidence>
<evidence type="ECO:0000256" key="17">
    <source>
        <dbReference type="PROSITE-ProRule" id="PRU00169"/>
    </source>
</evidence>
<dbReference type="SMART" id="SM00091">
    <property type="entry name" value="PAS"/>
    <property type="match status" value="3"/>
</dbReference>
<dbReference type="SMART" id="SM01079">
    <property type="entry name" value="CHASE"/>
    <property type="match status" value="1"/>
</dbReference>
<evidence type="ECO:0000256" key="2">
    <source>
        <dbReference type="ARBA" id="ARBA00004651"/>
    </source>
</evidence>
<dbReference type="Pfam" id="PF00512">
    <property type="entry name" value="HisKA"/>
    <property type="match status" value="1"/>
</dbReference>
<dbReference type="Pfam" id="PF02518">
    <property type="entry name" value="HATPase_c"/>
    <property type="match status" value="1"/>
</dbReference>
<comment type="caution">
    <text evidence="24">The sequence shown here is derived from an EMBL/GenBank/DDBJ whole genome shotgun (WGS) entry which is preliminary data.</text>
</comment>
<evidence type="ECO:0000256" key="10">
    <source>
        <dbReference type="ARBA" id="ARBA00022840"/>
    </source>
</evidence>
<evidence type="ECO:0000256" key="8">
    <source>
        <dbReference type="ARBA" id="ARBA00022741"/>
    </source>
</evidence>
<accession>A0A3E0DV16</accession>
<dbReference type="Gene3D" id="1.10.287.130">
    <property type="match status" value="1"/>
</dbReference>
<gene>
    <name evidence="24" type="ORF">DFP81_101270</name>
</gene>
<dbReference type="PROSITE" id="PS50839">
    <property type="entry name" value="CHASE"/>
    <property type="match status" value="1"/>
</dbReference>
<dbReference type="PROSITE" id="PS50112">
    <property type="entry name" value="PAS"/>
    <property type="match status" value="2"/>
</dbReference>
<comment type="catalytic activity">
    <reaction evidence="1">
        <text>ATP + protein L-histidine = ADP + protein N-phospho-L-histidine.</text>
        <dbReference type="EC" id="2.7.13.3"/>
    </reaction>
</comment>
<keyword evidence="12" id="KW-0902">Two-component regulatory system</keyword>
<feature type="domain" description="PAS" evidence="20">
    <location>
        <begin position="484"/>
        <end position="560"/>
    </location>
</feature>
<dbReference type="PROSITE" id="PS50894">
    <property type="entry name" value="HPT"/>
    <property type="match status" value="1"/>
</dbReference>
<dbReference type="SUPFAM" id="SSF47226">
    <property type="entry name" value="Histidine-containing phosphotransfer domain, HPT domain"/>
    <property type="match status" value="1"/>
</dbReference>
<name>A0A3E0DV16_9GAMM</name>
<feature type="modified residue" description="Phosphohistidine" evidence="16">
    <location>
        <position position="1230"/>
    </location>
</feature>
<keyword evidence="9" id="KW-0418">Kinase</keyword>
<keyword evidence="13" id="KW-0472">Membrane</keyword>
<dbReference type="Pfam" id="PF01627">
    <property type="entry name" value="Hpt"/>
    <property type="match status" value="1"/>
</dbReference>
<keyword evidence="7" id="KW-0812">Transmembrane</keyword>
<dbReference type="InterPro" id="IPR005467">
    <property type="entry name" value="His_kinase_dom"/>
</dbReference>
<keyword evidence="25" id="KW-1185">Reference proteome</keyword>
<comment type="subunit">
    <text evidence="14">At low DSF concentrations, interacts with RpfF.</text>
</comment>
<dbReference type="FunFam" id="3.30.565.10:FF:000010">
    <property type="entry name" value="Sensor histidine kinase RcsC"/>
    <property type="match status" value="1"/>
</dbReference>
<dbReference type="SUPFAM" id="SSF55874">
    <property type="entry name" value="ATPase domain of HSP90 chaperone/DNA topoisomerase II/histidine kinase"/>
    <property type="match status" value="1"/>
</dbReference>
<dbReference type="SMART" id="SM00448">
    <property type="entry name" value="REC"/>
    <property type="match status" value="1"/>
</dbReference>
<protein>
    <recommendedName>
        <fullName evidence="15">Sensory/regulatory protein RpfC</fullName>
        <ecNumber evidence="3">2.7.13.3</ecNumber>
    </recommendedName>
</protein>
<evidence type="ECO:0000256" key="6">
    <source>
        <dbReference type="ARBA" id="ARBA00022679"/>
    </source>
</evidence>
<feature type="domain" description="CHASE" evidence="22">
    <location>
        <begin position="78"/>
        <end position="227"/>
    </location>
</feature>
<evidence type="ECO:0000256" key="5">
    <source>
        <dbReference type="ARBA" id="ARBA00022553"/>
    </source>
</evidence>
<dbReference type="EMBL" id="QUNG01000001">
    <property type="protein sequence ID" value="REG86705.1"/>
    <property type="molecule type" value="Genomic_DNA"/>
</dbReference>
<dbReference type="SMART" id="SM00387">
    <property type="entry name" value="HATPase_c"/>
    <property type="match status" value="1"/>
</dbReference>
<dbReference type="PROSITE" id="PS50110">
    <property type="entry name" value="RESPONSE_REGULATORY"/>
    <property type="match status" value="1"/>
</dbReference>
<dbReference type="InterPro" id="IPR004358">
    <property type="entry name" value="Sig_transdc_His_kin-like_C"/>
</dbReference>
<evidence type="ECO:0000256" key="11">
    <source>
        <dbReference type="ARBA" id="ARBA00022989"/>
    </source>
</evidence>
<dbReference type="Pfam" id="PF08447">
    <property type="entry name" value="PAS_3"/>
    <property type="match status" value="1"/>
</dbReference>